<evidence type="ECO:0000313" key="2">
    <source>
        <dbReference type="Proteomes" id="UP001631969"/>
    </source>
</evidence>
<accession>A0ACC7NX03</accession>
<gene>
    <name evidence="1" type="ORF">ACI1P1_13470</name>
</gene>
<organism evidence="1 2">
    <name type="scientific">Paenibacillus mesotrionivorans</name>
    <dbReference type="NCBI Taxonomy" id="3160968"/>
    <lineage>
        <taxon>Bacteria</taxon>
        <taxon>Bacillati</taxon>
        <taxon>Bacillota</taxon>
        <taxon>Bacilli</taxon>
        <taxon>Bacillales</taxon>
        <taxon>Paenibacillaceae</taxon>
        <taxon>Paenibacillus</taxon>
    </lineage>
</organism>
<reference evidence="1" key="1">
    <citation type="submission" date="2024-12" db="EMBL/GenBank/DDBJ databases">
        <authorList>
            <person name="Wu N."/>
        </authorList>
    </citation>
    <scope>NUCLEOTIDE SEQUENCE</scope>
    <source>
        <strain evidence="1">P15</strain>
    </source>
</reference>
<protein>
    <submittedName>
        <fullName evidence="1">Uncharacterized protein</fullName>
    </submittedName>
</protein>
<comment type="caution">
    <text evidence="1">The sequence shown here is derived from an EMBL/GenBank/DDBJ whole genome shotgun (WGS) entry which is preliminary data.</text>
</comment>
<proteinExistence type="predicted"/>
<evidence type="ECO:0000313" key="1">
    <source>
        <dbReference type="EMBL" id="MFM9329299.1"/>
    </source>
</evidence>
<dbReference type="EMBL" id="JBJURJ010000008">
    <property type="protein sequence ID" value="MFM9329299.1"/>
    <property type="molecule type" value="Genomic_DNA"/>
</dbReference>
<dbReference type="Proteomes" id="UP001631969">
    <property type="component" value="Unassembled WGS sequence"/>
</dbReference>
<sequence length="417" mass="45758">MKLNKKTVTALSFTLGATLFISTAFADALIGSGYDQLKSSIKTTASQMETGLGNYTMEAMYTMKNNGETFMEVSQRTKYDSATKATENTSVTQYGKAEPTQNYSYQDPNRSIWKGSFDDTYNVTEYSQPLPSRDRAFRDPFKEQGAAELEKVFDAIVGNLKDYVQAENGTDGGKTYSASLSEAQVPALVNAIASFGFKKILVDESRSNREMNIPQIESDIYVKKVTGLASQQKDGMLENITGEIVLSGKDKDGNVHDLSVGVTARMTAVGDTKIVMPDLTNANVTKAEQGDNGLSSKYVGKYKNDIVIEKNGQFVKAGERVLEITSVGQGRVTGTYTETVKPEFEKEIGEPLVFTFNDKSESDRGPAYIFTTSAGEKGSFQLFPNGMGNVFMHTQELPVSVAKRMDNFGAEFNRVFE</sequence>
<name>A0ACC7NX03_9BACL</name>
<keyword evidence="2" id="KW-1185">Reference proteome</keyword>